<evidence type="ECO:0000313" key="3">
    <source>
        <dbReference type="Proteomes" id="UP000825935"/>
    </source>
</evidence>
<accession>A0A8T2S2U8</accession>
<feature type="region of interest" description="Disordered" evidence="1">
    <location>
        <begin position="239"/>
        <end position="259"/>
    </location>
</feature>
<dbReference type="Proteomes" id="UP000825935">
    <property type="component" value="Chromosome 23"/>
</dbReference>
<comment type="caution">
    <text evidence="2">The sequence shown here is derived from an EMBL/GenBank/DDBJ whole genome shotgun (WGS) entry which is preliminary data.</text>
</comment>
<feature type="compositionally biased region" description="Polar residues" evidence="1">
    <location>
        <begin position="247"/>
        <end position="256"/>
    </location>
</feature>
<dbReference type="OrthoDB" id="1926132at2759"/>
<feature type="region of interest" description="Disordered" evidence="1">
    <location>
        <begin position="1"/>
        <end position="20"/>
    </location>
</feature>
<dbReference type="EMBL" id="CM035428">
    <property type="protein sequence ID" value="KAH7302317.1"/>
    <property type="molecule type" value="Genomic_DNA"/>
</dbReference>
<name>A0A8T2S2U8_CERRI</name>
<protein>
    <submittedName>
        <fullName evidence="2">Uncharacterized protein</fullName>
    </submittedName>
</protein>
<evidence type="ECO:0000313" key="2">
    <source>
        <dbReference type="EMBL" id="KAH7302317.1"/>
    </source>
</evidence>
<proteinExistence type="predicted"/>
<feature type="region of interest" description="Disordered" evidence="1">
    <location>
        <begin position="116"/>
        <end position="166"/>
    </location>
</feature>
<gene>
    <name evidence="2" type="ORF">KP509_23G067100</name>
</gene>
<dbReference type="AlphaFoldDB" id="A0A8T2S2U8"/>
<dbReference type="OMA" id="DSANEDH"/>
<organism evidence="2 3">
    <name type="scientific">Ceratopteris richardii</name>
    <name type="common">Triangle waterfern</name>
    <dbReference type="NCBI Taxonomy" id="49495"/>
    <lineage>
        <taxon>Eukaryota</taxon>
        <taxon>Viridiplantae</taxon>
        <taxon>Streptophyta</taxon>
        <taxon>Embryophyta</taxon>
        <taxon>Tracheophyta</taxon>
        <taxon>Polypodiopsida</taxon>
        <taxon>Polypodiidae</taxon>
        <taxon>Polypodiales</taxon>
        <taxon>Pteridineae</taxon>
        <taxon>Pteridaceae</taxon>
        <taxon>Parkerioideae</taxon>
        <taxon>Ceratopteris</taxon>
    </lineage>
</organism>
<reference evidence="2 3" key="1">
    <citation type="submission" date="2021-08" db="EMBL/GenBank/DDBJ databases">
        <title>WGS assembly of Ceratopteris richardii.</title>
        <authorList>
            <person name="Marchant D.B."/>
            <person name="Chen G."/>
            <person name="Jenkins J."/>
            <person name="Shu S."/>
            <person name="Leebens-Mack J."/>
            <person name="Grimwood J."/>
            <person name="Schmutz J."/>
            <person name="Soltis P."/>
            <person name="Soltis D."/>
            <person name="Chen Z.-H."/>
        </authorList>
    </citation>
    <scope>NUCLEOTIDE SEQUENCE [LARGE SCALE GENOMIC DNA]</scope>
    <source>
        <strain evidence="2">Whitten #5841</strain>
        <tissue evidence="2">Leaf</tissue>
    </source>
</reference>
<sequence>MAAENNLSHGRSSTRVVRTDTPVSEQWSSFFASKKPQGKPANDKLIWFSPVHSPLLSPAREKTNQPTKKKFRQRSIFSIQNRGKGNMEGEEPTSPKVSCIGQVIPYKKEKDSFADATKKKGYQSRPGSMSPARFFTSPGRSGKWGSLFGSRKDSGAATPSSSGYGEGEASCFGWPFESRSAFHKDKTCAFLARSLNVFNEYGDMGSFCNPNATQSRMNAPGEEGTCSDNCVRSCTEASEKPDRRTLSPAQDSNSYYNVPGVNAREISSTSLLSERGHGFRHQPADLEPCQLADSANEDHIDGKTAATKHRLKYEELPSLHCGAHAKKDMKISVEVVPETWLCRDGERLQPNCASYVTFVPERCLSLNREDCHMSLKDGASHPVRPCDTTQVIIKASEESIYQQSRSLQQHRTAHLYDESCSTSVNSDSSRLADKKANSLLAAASENRNVPVCASTTKSGQSHRAALPSCRNMAVNSFEEENAELSVHSGVVRDDDGKQQDLSDNLHNAFDPEKCQGMPGISDVKWGQPYLNRFDIGLGKENYSIALPQLLEKSISSLHSVEDGKRFWNIFKSKRSKPLSPQPFGAVILLGYDQSTSLKDTRQSDEELLKGILEVGRLSFHGSGKHFQVLKGDTGFNRSRSATSHRTVMRLQRCNSDPCRSLC</sequence>
<keyword evidence="3" id="KW-1185">Reference proteome</keyword>
<evidence type="ECO:0000256" key="1">
    <source>
        <dbReference type="SAM" id="MobiDB-lite"/>
    </source>
</evidence>